<evidence type="ECO:0000256" key="1">
    <source>
        <dbReference type="SAM" id="MobiDB-lite"/>
    </source>
</evidence>
<dbReference type="SUPFAM" id="SSF48371">
    <property type="entry name" value="ARM repeat"/>
    <property type="match status" value="1"/>
</dbReference>
<protein>
    <recommendedName>
        <fullName evidence="4">HEAT repeat domain-containing protein</fullName>
    </recommendedName>
</protein>
<dbReference type="EMBL" id="JAFIRN010000009">
    <property type="protein sequence ID" value="KAG5842571.1"/>
    <property type="molecule type" value="Genomic_DNA"/>
</dbReference>
<dbReference type="PANTHER" id="PTHR15829:SF2">
    <property type="entry name" value="RHO FAMILY-INTERACTING CELL POLARIZATION REGULATOR 2"/>
    <property type="match status" value="1"/>
</dbReference>
<accession>A0A9D3M673</accession>
<gene>
    <name evidence="2" type="ORF">ANANG_G00179040</name>
</gene>
<dbReference type="AlphaFoldDB" id="A0A9D3M673"/>
<reference evidence="2" key="1">
    <citation type="submission" date="2021-01" db="EMBL/GenBank/DDBJ databases">
        <title>A chromosome-scale assembly of European eel, Anguilla anguilla.</title>
        <authorList>
            <person name="Henkel C."/>
            <person name="Jong-Raadsen S.A."/>
            <person name="Dufour S."/>
            <person name="Weltzien F.-A."/>
            <person name="Palstra A.P."/>
            <person name="Pelster B."/>
            <person name="Spaink H.P."/>
            <person name="Van Den Thillart G.E."/>
            <person name="Jansen H."/>
            <person name="Zahm M."/>
            <person name="Klopp C."/>
            <person name="Cedric C."/>
            <person name="Louis A."/>
            <person name="Berthelot C."/>
            <person name="Parey E."/>
            <person name="Roest Crollius H."/>
            <person name="Montfort J."/>
            <person name="Robinson-Rechavi M."/>
            <person name="Bucao C."/>
            <person name="Bouchez O."/>
            <person name="Gislard M."/>
            <person name="Lluch J."/>
            <person name="Milhes M."/>
            <person name="Lampietro C."/>
            <person name="Lopez Roques C."/>
            <person name="Donnadieu C."/>
            <person name="Braasch I."/>
            <person name="Desvignes T."/>
            <person name="Postlethwait J."/>
            <person name="Bobe J."/>
            <person name="Guiguen Y."/>
            <person name="Dirks R."/>
        </authorList>
    </citation>
    <scope>NUCLEOTIDE SEQUENCE</scope>
    <source>
        <strain evidence="2">Tag_6206</strain>
        <tissue evidence="2">Liver</tissue>
    </source>
</reference>
<evidence type="ECO:0000313" key="2">
    <source>
        <dbReference type="EMBL" id="KAG5842571.1"/>
    </source>
</evidence>
<proteinExistence type="predicted"/>
<dbReference type="InterPro" id="IPR016024">
    <property type="entry name" value="ARM-type_fold"/>
</dbReference>
<dbReference type="InterPro" id="IPR026136">
    <property type="entry name" value="RIPOR3"/>
</dbReference>
<dbReference type="PANTHER" id="PTHR15829">
    <property type="entry name" value="PROTEIN KINASE PKN/PRK1, EFFECTOR"/>
    <property type="match status" value="1"/>
</dbReference>
<dbReference type="InterPro" id="IPR011989">
    <property type="entry name" value="ARM-like"/>
</dbReference>
<evidence type="ECO:0008006" key="4">
    <source>
        <dbReference type="Google" id="ProtNLM"/>
    </source>
</evidence>
<evidence type="ECO:0000313" key="3">
    <source>
        <dbReference type="Proteomes" id="UP001044222"/>
    </source>
</evidence>
<dbReference type="Gene3D" id="1.25.10.10">
    <property type="entry name" value="Leucine-rich Repeat Variant"/>
    <property type="match status" value="1"/>
</dbReference>
<keyword evidence="3" id="KW-1185">Reference proteome</keyword>
<comment type="caution">
    <text evidence="2">The sequence shown here is derived from an EMBL/GenBank/DDBJ whole genome shotgun (WGS) entry which is preliminary data.</text>
</comment>
<feature type="region of interest" description="Disordered" evidence="1">
    <location>
        <begin position="189"/>
        <end position="246"/>
    </location>
</feature>
<sequence>MAEHLLQVAREAVFVESLCSGDPDWALRELAEVTASSLKPQPETLRALGALLTADTPQLSKAAAAFLSSASAHLPFRSKAVEGYTQALSEEGVEAQRGACAALSCLQAHESVEAVVSLCDSADEELRHVAIETLLTLGEEGRLAYTARHPQGDETHFGGEWWGVRKGVAYLLSARPCACLPAVRRCGTQTPASPLMGTPPPSARERRSPGLPRRKGRAGRPVSGAGRLSERSEQSGRGSKCYRSGSPVIYSSSLARRTEACAQLVSGARLEPGGF</sequence>
<organism evidence="2 3">
    <name type="scientific">Anguilla anguilla</name>
    <name type="common">European freshwater eel</name>
    <name type="synonym">Muraena anguilla</name>
    <dbReference type="NCBI Taxonomy" id="7936"/>
    <lineage>
        <taxon>Eukaryota</taxon>
        <taxon>Metazoa</taxon>
        <taxon>Chordata</taxon>
        <taxon>Craniata</taxon>
        <taxon>Vertebrata</taxon>
        <taxon>Euteleostomi</taxon>
        <taxon>Actinopterygii</taxon>
        <taxon>Neopterygii</taxon>
        <taxon>Teleostei</taxon>
        <taxon>Anguilliformes</taxon>
        <taxon>Anguillidae</taxon>
        <taxon>Anguilla</taxon>
    </lineage>
</organism>
<name>A0A9D3M673_ANGAN</name>
<dbReference type="Proteomes" id="UP001044222">
    <property type="component" value="Chromosome 9"/>
</dbReference>